<accession>A0A9P7G8U2</accession>
<name>A0A9P7G8U2_9AGAR</name>
<dbReference type="AlphaFoldDB" id="A0A9P7G8U2"/>
<dbReference type="EMBL" id="JABCKV010000156">
    <property type="protein sequence ID" value="KAG5642802.1"/>
    <property type="molecule type" value="Genomic_DNA"/>
</dbReference>
<evidence type="ECO:0000313" key="2">
    <source>
        <dbReference type="EMBL" id="KAG5642802.1"/>
    </source>
</evidence>
<reference evidence="2" key="2">
    <citation type="submission" date="2021-10" db="EMBL/GenBank/DDBJ databases">
        <title>Phylogenomics reveals ancestral predisposition of the termite-cultivated fungus Termitomyces towards a domesticated lifestyle.</title>
        <authorList>
            <person name="Auxier B."/>
            <person name="Grum-Grzhimaylo A."/>
            <person name="Cardenas M.E."/>
            <person name="Lodge J.D."/>
            <person name="Laessoe T."/>
            <person name="Pedersen O."/>
            <person name="Smith M.E."/>
            <person name="Kuyper T.W."/>
            <person name="Franco-Molano E.A."/>
            <person name="Baroni T.J."/>
            <person name="Aanen D.K."/>
        </authorList>
    </citation>
    <scope>NUCLEOTIDE SEQUENCE</scope>
    <source>
        <strain evidence="2">AP01</strain>
        <tissue evidence="2">Mycelium</tissue>
    </source>
</reference>
<dbReference type="GO" id="GO:0008081">
    <property type="term" value="F:phosphoric diester hydrolase activity"/>
    <property type="evidence" value="ECO:0007669"/>
    <property type="project" value="InterPro"/>
</dbReference>
<reference evidence="2" key="1">
    <citation type="submission" date="2020-07" db="EMBL/GenBank/DDBJ databases">
        <authorList>
            <person name="Nieuwenhuis M."/>
            <person name="Van De Peppel L.J.J."/>
        </authorList>
    </citation>
    <scope>NUCLEOTIDE SEQUENCE</scope>
    <source>
        <strain evidence="2">AP01</strain>
        <tissue evidence="2">Mycelium</tissue>
    </source>
</reference>
<dbReference type="Pfam" id="PF26146">
    <property type="entry name" value="PI-PLC_X"/>
    <property type="match status" value="1"/>
</dbReference>
<sequence>MNLRLTLLSLLDHCASGLDPLVYQKTLFDGGTVEDYLKRVKVWLDANPSEVLTLIFTNPERVSIPDTWKPVFDNSGITPFVYVPPSRPLRRDNWPTLGQMIDSGKRVVVFLDEGAEGSAGAPVDFILPQFDMVWEDPFSPTNKNFPCRVDRIRGPLNTDEHLSPINHNHNTNIIPIGDGVLISNRLEAPTTNSVNSIVAHANGCAPFASRRAPNFVLLDWVNVGQGHTAVDRLNGF</sequence>
<keyword evidence="1" id="KW-0732">Signal</keyword>
<dbReference type="PANTHER" id="PTHR13593">
    <property type="match status" value="1"/>
</dbReference>
<dbReference type="Gene3D" id="3.20.20.190">
    <property type="entry name" value="Phosphatidylinositol (PI) phosphodiesterase"/>
    <property type="match status" value="1"/>
</dbReference>
<gene>
    <name evidence="2" type="ORF">DXG03_002107</name>
</gene>
<dbReference type="PANTHER" id="PTHR13593:SF140">
    <property type="entry name" value="PLC-LIKE PHOSPHODIESTERASE"/>
    <property type="match status" value="1"/>
</dbReference>
<protein>
    <recommendedName>
        <fullName evidence="4">PLC-like phosphodiesterase</fullName>
    </recommendedName>
</protein>
<dbReference type="InterPro" id="IPR051057">
    <property type="entry name" value="PI-PLC_domain"/>
</dbReference>
<evidence type="ECO:0000256" key="1">
    <source>
        <dbReference type="SAM" id="SignalP"/>
    </source>
</evidence>
<evidence type="ECO:0000313" key="3">
    <source>
        <dbReference type="Proteomes" id="UP000775547"/>
    </source>
</evidence>
<feature type="chain" id="PRO_5040196712" description="PLC-like phosphodiesterase" evidence="1">
    <location>
        <begin position="18"/>
        <end position="236"/>
    </location>
</feature>
<comment type="caution">
    <text evidence="2">The sequence shown here is derived from an EMBL/GenBank/DDBJ whole genome shotgun (WGS) entry which is preliminary data.</text>
</comment>
<dbReference type="GO" id="GO:0006629">
    <property type="term" value="P:lipid metabolic process"/>
    <property type="evidence" value="ECO:0007669"/>
    <property type="project" value="InterPro"/>
</dbReference>
<dbReference type="OrthoDB" id="7984201at2759"/>
<keyword evidence="3" id="KW-1185">Reference proteome</keyword>
<organism evidence="2 3">
    <name type="scientific">Asterophora parasitica</name>
    <dbReference type="NCBI Taxonomy" id="117018"/>
    <lineage>
        <taxon>Eukaryota</taxon>
        <taxon>Fungi</taxon>
        <taxon>Dikarya</taxon>
        <taxon>Basidiomycota</taxon>
        <taxon>Agaricomycotina</taxon>
        <taxon>Agaricomycetes</taxon>
        <taxon>Agaricomycetidae</taxon>
        <taxon>Agaricales</taxon>
        <taxon>Tricholomatineae</taxon>
        <taxon>Lyophyllaceae</taxon>
        <taxon>Asterophora</taxon>
    </lineage>
</organism>
<dbReference type="Proteomes" id="UP000775547">
    <property type="component" value="Unassembled WGS sequence"/>
</dbReference>
<feature type="signal peptide" evidence="1">
    <location>
        <begin position="1"/>
        <end position="17"/>
    </location>
</feature>
<dbReference type="SUPFAM" id="SSF51695">
    <property type="entry name" value="PLC-like phosphodiesterases"/>
    <property type="match status" value="1"/>
</dbReference>
<dbReference type="InterPro" id="IPR017946">
    <property type="entry name" value="PLC-like_Pdiesterase_TIM-brl"/>
</dbReference>
<evidence type="ECO:0008006" key="4">
    <source>
        <dbReference type="Google" id="ProtNLM"/>
    </source>
</evidence>
<proteinExistence type="predicted"/>